<protein>
    <submittedName>
        <fullName evidence="4">DUF3502 domain-containing protein</fullName>
    </submittedName>
</protein>
<evidence type="ECO:0000313" key="5">
    <source>
        <dbReference type="Proteomes" id="UP001524473"/>
    </source>
</evidence>
<gene>
    <name evidence="4" type="ORF">NE695_07335</name>
</gene>
<feature type="chain" id="PRO_5046153204" evidence="2">
    <location>
        <begin position="20"/>
        <end position="528"/>
    </location>
</feature>
<evidence type="ECO:0000259" key="3">
    <source>
        <dbReference type="Pfam" id="PF12010"/>
    </source>
</evidence>
<feature type="signal peptide" evidence="2">
    <location>
        <begin position="1"/>
        <end position="19"/>
    </location>
</feature>
<evidence type="ECO:0000256" key="1">
    <source>
        <dbReference type="SAM" id="MobiDB-lite"/>
    </source>
</evidence>
<name>A0ABT1RYG1_9FIRM</name>
<dbReference type="InterPro" id="IPR022627">
    <property type="entry name" value="DUF3502"/>
</dbReference>
<dbReference type="PROSITE" id="PS51257">
    <property type="entry name" value="PROKAR_LIPOPROTEIN"/>
    <property type="match status" value="1"/>
</dbReference>
<dbReference type="PANTHER" id="PTHR43649">
    <property type="entry name" value="ARABINOSE-BINDING PROTEIN-RELATED"/>
    <property type="match status" value="1"/>
</dbReference>
<evidence type="ECO:0000256" key="2">
    <source>
        <dbReference type="SAM" id="SignalP"/>
    </source>
</evidence>
<dbReference type="Pfam" id="PF12010">
    <property type="entry name" value="DUF3502"/>
    <property type="match status" value="1"/>
</dbReference>
<feature type="compositionally biased region" description="Low complexity" evidence="1">
    <location>
        <begin position="37"/>
        <end position="47"/>
    </location>
</feature>
<proteinExistence type="predicted"/>
<dbReference type="RefSeq" id="WP_066860457.1">
    <property type="nucleotide sequence ID" value="NZ_CABKVV010000009.1"/>
</dbReference>
<evidence type="ECO:0000313" key="4">
    <source>
        <dbReference type="EMBL" id="MCQ4839724.1"/>
    </source>
</evidence>
<sequence length="528" mass="59489">MKRILSALLAVLCTLALTACGTTPSSSAPPKEESSPESKAQSSQASEPGEEQGSDRETVDLVFYWQGDGKPDNQRVWDKLNELTSAAIQTTATHNLVSWSNTNGIDLIIASGEYHDATYVSAGGYPKRVQQGAFAELTPEFIEEHMPDLNAKIPALAWAQATVDGKIYGVPNVSEEWSYYRAIAVRGDLRKKYNIPEITSVDILEQYLQAVADNEPSIIPWDANPSYASYMRQIVMDQEQDLMYCSQNASMIPGYGYHTKDDSGELFNIYQTQEFKDYLAKMVDWRKRGFWSANALNNDKRQQDSFLNGTSAIAMENNGTVASFVQQANTSHPEWEAEFYDGANNGDFTVLQTSYLNNTFAVSSVSQHADRALEWLQYVKCNQEAFDLFRNGIEGEHWIDEGEGLMSVGPKNGDYGDYTNWWSSQVDMHRTSVDELPEYTACVDSYRDRTFVNKVYYFLFNQEPVAAEIAAMTNVTEEYLNGLLLGMYDDWESTLNTMEAAYDAAGRQKVVDEYTKQLQEHMKNFSVE</sequence>
<dbReference type="Gene3D" id="3.40.190.10">
    <property type="entry name" value="Periplasmic binding protein-like II"/>
    <property type="match status" value="2"/>
</dbReference>
<comment type="caution">
    <text evidence="4">The sequence shown here is derived from an EMBL/GenBank/DDBJ whole genome shotgun (WGS) entry which is preliminary data.</text>
</comment>
<feature type="domain" description="DUF3502" evidence="3">
    <location>
        <begin position="457"/>
        <end position="522"/>
    </location>
</feature>
<dbReference type="Proteomes" id="UP001524473">
    <property type="component" value="Unassembled WGS sequence"/>
</dbReference>
<dbReference type="SUPFAM" id="SSF53850">
    <property type="entry name" value="Periplasmic binding protein-like II"/>
    <property type="match status" value="1"/>
</dbReference>
<keyword evidence="5" id="KW-1185">Reference proteome</keyword>
<dbReference type="PANTHER" id="PTHR43649:SF17">
    <property type="entry name" value="ABC TRANSPORTER SOLUTE BINDING PROTEIN-SUGAR TRANSPORT"/>
    <property type="match status" value="1"/>
</dbReference>
<accession>A0ABT1RYG1</accession>
<dbReference type="GeneID" id="90531190"/>
<dbReference type="EMBL" id="JANFZH010000013">
    <property type="protein sequence ID" value="MCQ4839724.1"/>
    <property type="molecule type" value="Genomic_DNA"/>
</dbReference>
<reference evidence="4 5" key="1">
    <citation type="submission" date="2022-06" db="EMBL/GenBank/DDBJ databases">
        <title>Isolation of gut microbiota from human fecal samples.</title>
        <authorList>
            <person name="Pamer E.G."/>
            <person name="Barat B."/>
            <person name="Waligurski E."/>
            <person name="Medina S."/>
            <person name="Paddock L."/>
            <person name="Mostad J."/>
        </authorList>
    </citation>
    <scope>NUCLEOTIDE SEQUENCE [LARGE SCALE GENOMIC DNA]</scope>
    <source>
        <strain evidence="4 5">DFI.9.73</strain>
    </source>
</reference>
<dbReference type="InterPro" id="IPR050490">
    <property type="entry name" value="Bact_solute-bd_prot1"/>
</dbReference>
<organism evidence="4 5">
    <name type="scientific">Neglectibacter timonensis</name>
    <dbReference type="NCBI Taxonomy" id="1776382"/>
    <lineage>
        <taxon>Bacteria</taxon>
        <taxon>Bacillati</taxon>
        <taxon>Bacillota</taxon>
        <taxon>Clostridia</taxon>
        <taxon>Eubacteriales</taxon>
        <taxon>Oscillospiraceae</taxon>
        <taxon>Neglectibacter</taxon>
    </lineage>
</organism>
<keyword evidence="2" id="KW-0732">Signal</keyword>
<feature type="region of interest" description="Disordered" evidence="1">
    <location>
        <begin position="22"/>
        <end position="57"/>
    </location>
</feature>